<evidence type="ECO:0000313" key="2">
    <source>
        <dbReference type="Proteomes" id="UP001229421"/>
    </source>
</evidence>
<comment type="caution">
    <text evidence="1">The sequence shown here is derived from an EMBL/GenBank/DDBJ whole genome shotgun (WGS) entry which is preliminary data.</text>
</comment>
<dbReference type="Proteomes" id="UP001229421">
    <property type="component" value="Unassembled WGS sequence"/>
</dbReference>
<dbReference type="EMBL" id="JAUHHV010000008">
    <property type="protein sequence ID" value="KAK1414745.1"/>
    <property type="molecule type" value="Genomic_DNA"/>
</dbReference>
<evidence type="ECO:0000313" key="1">
    <source>
        <dbReference type="EMBL" id="KAK1414745.1"/>
    </source>
</evidence>
<name>A0AAD8K821_TARER</name>
<organism evidence="1 2">
    <name type="scientific">Tagetes erecta</name>
    <name type="common">African marigold</name>
    <dbReference type="NCBI Taxonomy" id="13708"/>
    <lineage>
        <taxon>Eukaryota</taxon>
        <taxon>Viridiplantae</taxon>
        <taxon>Streptophyta</taxon>
        <taxon>Embryophyta</taxon>
        <taxon>Tracheophyta</taxon>
        <taxon>Spermatophyta</taxon>
        <taxon>Magnoliopsida</taxon>
        <taxon>eudicotyledons</taxon>
        <taxon>Gunneridae</taxon>
        <taxon>Pentapetalae</taxon>
        <taxon>asterids</taxon>
        <taxon>campanulids</taxon>
        <taxon>Asterales</taxon>
        <taxon>Asteraceae</taxon>
        <taxon>Asteroideae</taxon>
        <taxon>Heliantheae alliance</taxon>
        <taxon>Tageteae</taxon>
        <taxon>Tagetes</taxon>
    </lineage>
</organism>
<reference evidence="1" key="1">
    <citation type="journal article" date="2023" name="bioRxiv">
        <title>Improved chromosome-level genome assembly for marigold (Tagetes erecta).</title>
        <authorList>
            <person name="Jiang F."/>
            <person name="Yuan L."/>
            <person name="Wang S."/>
            <person name="Wang H."/>
            <person name="Xu D."/>
            <person name="Wang A."/>
            <person name="Fan W."/>
        </authorList>
    </citation>
    <scope>NUCLEOTIDE SEQUENCE</scope>
    <source>
        <strain evidence="1">WSJ</strain>
        <tissue evidence="1">Leaf</tissue>
    </source>
</reference>
<gene>
    <name evidence="1" type="ORF">QVD17_30496</name>
</gene>
<accession>A0AAD8K821</accession>
<dbReference type="PANTHER" id="PTHR48451">
    <property type="entry name" value="DUF4218 DOMAIN-CONTAINING PROTEIN"/>
    <property type="match status" value="1"/>
</dbReference>
<keyword evidence="2" id="KW-1185">Reference proteome</keyword>
<sequence>MSGRPIGATMVDTLDLDILAKAHSYVLFNCSEIDEFRTEHLKIIRHENQKLRELEIQRLHSETFESWFQDNSDTSVGPQLDENMNIELVRVGLKGTIVDNNTLVFGRDEDT</sequence>
<dbReference type="PANTHER" id="PTHR48451:SF1">
    <property type="entry name" value="DUF4218 DOMAIN-CONTAINING PROTEIN"/>
    <property type="match status" value="1"/>
</dbReference>
<protein>
    <submittedName>
        <fullName evidence="1">Uncharacterized protein</fullName>
    </submittedName>
</protein>
<proteinExistence type="predicted"/>
<dbReference type="AlphaFoldDB" id="A0AAD8K821"/>